<reference evidence="1 2" key="1">
    <citation type="submission" date="2024-01" db="EMBL/GenBank/DDBJ databases">
        <title>The genomes of 5 underutilized Papilionoideae crops provide insights into root nodulation and disease resistanc.</title>
        <authorList>
            <person name="Jiang F."/>
        </authorList>
    </citation>
    <scope>NUCLEOTIDE SEQUENCE [LARGE SCALE GENOMIC DNA]</scope>
    <source>
        <strain evidence="1">LVBAO_FW01</strain>
        <tissue evidence="1">Leaves</tissue>
    </source>
</reference>
<organism evidence="1 2">
    <name type="scientific">Canavalia gladiata</name>
    <name type="common">Sword bean</name>
    <name type="synonym">Dolichos gladiatus</name>
    <dbReference type="NCBI Taxonomy" id="3824"/>
    <lineage>
        <taxon>Eukaryota</taxon>
        <taxon>Viridiplantae</taxon>
        <taxon>Streptophyta</taxon>
        <taxon>Embryophyta</taxon>
        <taxon>Tracheophyta</taxon>
        <taxon>Spermatophyta</taxon>
        <taxon>Magnoliopsida</taxon>
        <taxon>eudicotyledons</taxon>
        <taxon>Gunneridae</taxon>
        <taxon>Pentapetalae</taxon>
        <taxon>rosids</taxon>
        <taxon>fabids</taxon>
        <taxon>Fabales</taxon>
        <taxon>Fabaceae</taxon>
        <taxon>Papilionoideae</taxon>
        <taxon>50 kb inversion clade</taxon>
        <taxon>NPAAA clade</taxon>
        <taxon>indigoferoid/millettioid clade</taxon>
        <taxon>Phaseoleae</taxon>
        <taxon>Canavalia</taxon>
    </lineage>
</organism>
<evidence type="ECO:0000313" key="2">
    <source>
        <dbReference type="Proteomes" id="UP001367508"/>
    </source>
</evidence>
<keyword evidence="2" id="KW-1185">Reference proteome</keyword>
<dbReference type="EMBL" id="JAYMYQ010000001">
    <property type="protein sequence ID" value="KAK7361255.1"/>
    <property type="molecule type" value="Genomic_DNA"/>
</dbReference>
<sequence>MEEVPLLDLALMDESFFLLFLERGSFWKIPAQARENSPAEIFLICLDAWKSGGNLLRSYCISPQQRKSIGLIFGETSNLHRSHKGSGVTKLTHISEKSRAQKRKTLRGENFVRFLKFLRTWLVFESVSRLQCISLVWLESKAEGAIPLTYMHGLDCFHGATDQPPIKLKQHFEGISKGEDIAQSLKGRSVEFALDLQKVPRVETCTSQTTALQRLEANLPLFQS</sequence>
<proteinExistence type="predicted"/>
<accession>A0AAN9MUH2</accession>
<dbReference type="AlphaFoldDB" id="A0AAN9MUH2"/>
<gene>
    <name evidence="1" type="ORF">VNO77_03303</name>
</gene>
<comment type="caution">
    <text evidence="1">The sequence shown here is derived from an EMBL/GenBank/DDBJ whole genome shotgun (WGS) entry which is preliminary data.</text>
</comment>
<evidence type="ECO:0000313" key="1">
    <source>
        <dbReference type="EMBL" id="KAK7361255.1"/>
    </source>
</evidence>
<name>A0AAN9MUH2_CANGL</name>
<dbReference type="Proteomes" id="UP001367508">
    <property type="component" value="Unassembled WGS sequence"/>
</dbReference>
<protein>
    <submittedName>
        <fullName evidence="1">Uncharacterized protein</fullName>
    </submittedName>
</protein>